<dbReference type="PANTHER" id="PTHR33204">
    <property type="entry name" value="TRANSCRIPTIONAL REGULATOR, MARR FAMILY"/>
    <property type="match status" value="1"/>
</dbReference>
<evidence type="ECO:0000313" key="6">
    <source>
        <dbReference type="Proteomes" id="UP000050139"/>
    </source>
</evidence>
<evidence type="ECO:0000256" key="2">
    <source>
        <dbReference type="ARBA" id="ARBA00023125"/>
    </source>
</evidence>
<dbReference type="PROSITE" id="PS51118">
    <property type="entry name" value="HTH_HXLR"/>
    <property type="match status" value="1"/>
</dbReference>
<dbReference type="InterPro" id="IPR036390">
    <property type="entry name" value="WH_DNA-bd_sf"/>
</dbReference>
<evidence type="ECO:0000259" key="4">
    <source>
        <dbReference type="PROSITE" id="PS51118"/>
    </source>
</evidence>
<dbReference type="SUPFAM" id="SSF46785">
    <property type="entry name" value="Winged helix' DNA-binding domain"/>
    <property type="match status" value="1"/>
</dbReference>
<name>A0AB33SRW8_MYCTX</name>
<evidence type="ECO:0000313" key="5">
    <source>
        <dbReference type="EMBL" id="CLW14193.1"/>
    </source>
</evidence>
<dbReference type="InterPro" id="IPR002577">
    <property type="entry name" value="HTH_HxlR"/>
</dbReference>
<reference evidence="5 6" key="1">
    <citation type="submission" date="2015-03" db="EMBL/GenBank/DDBJ databases">
        <authorList>
            <consortium name="Pathogen Informatics"/>
            <person name="Murphy D."/>
        </authorList>
    </citation>
    <scope>NUCLEOTIDE SEQUENCE [LARGE SCALE GENOMIC DNA]</scope>
    <source>
        <strain evidence="5 6">0268S</strain>
    </source>
</reference>
<organism evidence="5 6">
    <name type="scientific">Mycobacterium tuberculosis</name>
    <dbReference type="NCBI Taxonomy" id="1773"/>
    <lineage>
        <taxon>Bacteria</taxon>
        <taxon>Bacillati</taxon>
        <taxon>Actinomycetota</taxon>
        <taxon>Actinomycetes</taxon>
        <taxon>Mycobacteriales</taxon>
        <taxon>Mycobacteriaceae</taxon>
        <taxon>Mycobacterium</taxon>
        <taxon>Mycobacterium tuberculosis complex</taxon>
    </lineage>
</organism>
<evidence type="ECO:0000256" key="1">
    <source>
        <dbReference type="ARBA" id="ARBA00023015"/>
    </source>
</evidence>
<sequence length="226" mass="25260">MQPYGQYCLVARAAELLGDRWTLLIVRELLFGPLRFTEIERGLPGISRSVLAQRLRRLQHDRIIEAVPEHTGGGYRFTVAGEELRPVLQTLGDWVSRWLMADPTPAECDPELLTLWISRRVNTEALPGRRVVVEFRYHGERPLWPGSCWNLGTSRCACTIHAYLSTSRCAAILEICIGSTAAAAHWPPRSPPSASNWTACRRCGARSHPGWLGVPSPQPCGKPWCP</sequence>
<dbReference type="AlphaFoldDB" id="A0AB33SRW8"/>
<dbReference type="InterPro" id="IPR011991">
    <property type="entry name" value="ArsR-like_HTH"/>
</dbReference>
<dbReference type="InterPro" id="IPR036388">
    <property type="entry name" value="WH-like_DNA-bd_sf"/>
</dbReference>
<dbReference type="GO" id="GO:0003677">
    <property type="term" value="F:DNA binding"/>
    <property type="evidence" value="ECO:0007669"/>
    <property type="project" value="UniProtKB-KW"/>
</dbReference>
<proteinExistence type="predicted"/>
<accession>A0AB33SRW8</accession>
<dbReference type="EMBL" id="COPH01000013">
    <property type="protein sequence ID" value="CLW14193.1"/>
    <property type="molecule type" value="Genomic_DNA"/>
</dbReference>
<keyword evidence="3" id="KW-0804">Transcription</keyword>
<feature type="domain" description="HTH hxlR-type" evidence="4">
    <location>
        <begin position="8"/>
        <end position="103"/>
    </location>
</feature>
<dbReference type="PANTHER" id="PTHR33204:SF18">
    <property type="entry name" value="TRANSCRIPTIONAL REGULATORY PROTEIN"/>
    <property type="match status" value="1"/>
</dbReference>
<dbReference type="Proteomes" id="UP000050139">
    <property type="component" value="Unassembled WGS sequence"/>
</dbReference>
<evidence type="ECO:0000256" key="3">
    <source>
        <dbReference type="ARBA" id="ARBA00023163"/>
    </source>
</evidence>
<keyword evidence="2" id="KW-0238">DNA-binding</keyword>
<protein>
    <submittedName>
        <fullName evidence="5">Transcriptional regulator</fullName>
    </submittedName>
</protein>
<dbReference type="Gene3D" id="1.10.10.10">
    <property type="entry name" value="Winged helix-like DNA-binding domain superfamily/Winged helix DNA-binding domain"/>
    <property type="match status" value="1"/>
</dbReference>
<dbReference type="CDD" id="cd00090">
    <property type="entry name" value="HTH_ARSR"/>
    <property type="match status" value="1"/>
</dbReference>
<comment type="caution">
    <text evidence="5">The sequence shown here is derived from an EMBL/GenBank/DDBJ whole genome shotgun (WGS) entry which is preliminary data.</text>
</comment>
<keyword evidence="1" id="KW-0805">Transcription regulation</keyword>
<dbReference type="Pfam" id="PF01638">
    <property type="entry name" value="HxlR"/>
    <property type="match status" value="1"/>
</dbReference>
<gene>
    <name evidence="5" type="ORF">ERS094118_01978</name>
</gene>